<protein>
    <submittedName>
        <fullName evidence="2">Diguanylate phosphodiesterase</fullName>
    </submittedName>
</protein>
<dbReference type="Gene3D" id="3.20.20.450">
    <property type="entry name" value="EAL domain"/>
    <property type="match status" value="1"/>
</dbReference>
<dbReference type="Proteomes" id="UP000321750">
    <property type="component" value="Unassembled WGS sequence"/>
</dbReference>
<reference evidence="2 3" key="1">
    <citation type="submission" date="2019-07" db="EMBL/GenBank/DDBJ databases">
        <title>Whole genome shotgun sequence of Methylobacterium gnaphalii NBRC 107716.</title>
        <authorList>
            <person name="Hosoyama A."/>
            <person name="Uohara A."/>
            <person name="Ohji S."/>
            <person name="Ichikawa N."/>
        </authorList>
    </citation>
    <scope>NUCLEOTIDE SEQUENCE [LARGE SCALE GENOMIC DNA]</scope>
    <source>
        <strain evidence="2 3">NBRC 107716</strain>
    </source>
</reference>
<dbReference type="PROSITE" id="PS50883">
    <property type="entry name" value="EAL"/>
    <property type="match status" value="1"/>
</dbReference>
<dbReference type="AlphaFoldDB" id="A0A512JR60"/>
<dbReference type="PANTHER" id="PTHR33121:SF15">
    <property type="entry name" value="BLUE LIGHT- AND TEMPERATURE-REGULATED ANTIREPRESSOR BLUF"/>
    <property type="match status" value="1"/>
</dbReference>
<gene>
    <name evidence="2" type="ORF">MGN01_42920</name>
</gene>
<dbReference type="SUPFAM" id="SSF141868">
    <property type="entry name" value="EAL domain-like"/>
    <property type="match status" value="1"/>
</dbReference>
<organism evidence="2 3">
    <name type="scientific">Methylobacterium gnaphalii</name>
    <dbReference type="NCBI Taxonomy" id="1010610"/>
    <lineage>
        <taxon>Bacteria</taxon>
        <taxon>Pseudomonadati</taxon>
        <taxon>Pseudomonadota</taxon>
        <taxon>Alphaproteobacteria</taxon>
        <taxon>Hyphomicrobiales</taxon>
        <taxon>Methylobacteriaceae</taxon>
        <taxon>Methylobacterium</taxon>
    </lineage>
</organism>
<sequence length="264" mass="28966">MLGKVLKMAGCKDCKDGAPLLIAFSMAFHPIVDVIENKIWGYESLVRGLDGQGALHVLGQVDETNRYKFDQACRVRAIELAGRLFSAPDTKLSINFMPNAVYEPAACIRATLEAAHRVGFSHDQLVFEFTENERMIDVPHVQRIIAEYRRQGFLTALDDFGAGYAGLNLLASFQPDLIKLDMELIRSVSTSTSRQIIIASIVAMAKQLGVTVLAEGIETVSELDTLRAAGIRLFQGYLFAKPTFESLPPIANFDADGALSLRVA</sequence>
<comment type="caution">
    <text evidence="2">The sequence shown here is derived from an EMBL/GenBank/DDBJ whole genome shotgun (WGS) entry which is preliminary data.</text>
</comment>
<dbReference type="InterPro" id="IPR035919">
    <property type="entry name" value="EAL_sf"/>
</dbReference>
<proteinExistence type="predicted"/>
<evidence type="ECO:0000259" key="1">
    <source>
        <dbReference type="PROSITE" id="PS50883"/>
    </source>
</evidence>
<name>A0A512JR60_9HYPH</name>
<dbReference type="GO" id="GO:0071111">
    <property type="term" value="F:cyclic-guanylate-specific phosphodiesterase activity"/>
    <property type="evidence" value="ECO:0007669"/>
    <property type="project" value="InterPro"/>
</dbReference>
<accession>A0A512JR60</accession>
<dbReference type="InterPro" id="IPR001633">
    <property type="entry name" value="EAL_dom"/>
</dbReference>
<dbReference type="SMART" id="SM00052">
    <property type="entry name" value="EAL"/>
    <property type="match status" value="1"/>
</dbReference>
<dbReference type="OrthoDB" id="1673646at2"/>
<evidence type="ECO:0000313" key="2">
    <source>
        <dbReference type="EMBL" id="GEP12447.1"/>
    </source>
</evidence>
<dbReference type="InterPro" id="IPR050706">
    <property type="entry name" value="Cyclic-di-GMP_PDE-like"/>
</dbReference>
<dbReference type="PANTHER" id="PTHR33121">
    <property type="entry name" value="CYCLIC DI-GMP PHOSPHODIESTERASE PDEF"/>
    <property type="match status" value="1"/>
</dbReference>
<dbReference type="EMBL" id="BJZV01000041">
    <property type="protein sequence ID" value="GEP12447.1"/>
    <property type="molecule type" value="Genomic_DNA"/>
</dbReference>
<feature type="domain" description="EAL" evidence="1">
    <location>
        <begin position="1"/>
        <end position="256"/>
    </location>
</feature>
<evidence type="ECO:0000313" key="3">
    <source>
        <dbReference type="Proteomes" id="UP000321750"/>
    </source>
</evidence>
<dbReference type="CDD" id="cd01948">
    <property type="entry name" value="EAL"/>
    <property type="match status" value="1"/>
</dbReference>
<keyword evidence="3" id="KW-1185">Reference proteome</keyword>
<dbReference type="Pfam" id="PF00563">
    <property type="entry name" value="EAL"/>
    <property type="match status" value="1"/>
</dbReference>